<evidence type="ECO:0000256" key="4">
    <source>
        <dbReference type="ARBA" id="ARBA00022864"/>
    </source>
</evidence>
<dbReference type="SMART" id="SM00448">
    <property type="entry name" value="REC"/>
    <property type="match status" value="1"/>
</dbReference>
<accession>A0A2I0J7V3</accession>
<protein>
    <recommendedName>
        <fullName evidence="13">Response regulatory domain-containing protein</fullName>
    </recommendedName>
</protein>
<proteinExistence type="inferred from homology"/>
<sequence>MTVESRKGGLLGGEEGSRDMFPVGMRVLAVDDDPTCLKILDNLLRYCKYHVTTTNQAVMALKMLREKRDEFDLVISDVNMPDMDGFKLLELVGLEMDIPVIMLSAHSDYELVKKGVTHGAVDYLNKPVRVEELKNIWQHVVRRKKIEPKDQNKSSSGDRAHSGTGEVGQGASVGTNSDLNGKVNRKRSDHDEEEDDEGEENGRENEDSSSQKKPRVVWSVDLHRKFVAAVNQLGLEKAVPKKILDLMNVEGLTRENVASHLQVGHPFLVLVNISYNIGPFLFLGHNIVIFLEEDFLPKYRLYLKRIHNAASQQANLVAALGSKDPSYMRYGSPDGYGDFRGLTGPGRLSATSLSSYPPGGMLGRLNTPAGLGFRGISSTGLLQPTHSHNSGGSAHFMGHLQSQGAINPSSTLFQGIPSTLEVNQLQPQSKVVGAVRELNVVDPMALRVSNKITDPLMAASSSSNNSLSIVSSNHLLLQNNRIKPSVQVGPLHSQPVDLGPSSSGFIDQSRCNDSWHGGTAQNSKFSSINNHMPLSEPLNNFQLPPNGNFSSTTSHVRDSQIDFSSPSAVSGVLDDSRRGVPCQGGLISNNNSTVQNVSSYGQGFGAMNSLIPASGFVGQKVHHQETAFCSRSSDAPLIGQSNSAVVPANIPQSKGEISSLDSNTRSSENYLSDQTKTHDDFFQSPFEPLDELMNAMIKREHNDGSLLDGDLGFDPYPLGSCI</sequence>
<keyword evidence="15" id="KW-1185">Reference proteome</keyword>
<comment type="similarity">
    <text evidence="2">Belongs to the ARR family. Type-B subfamily.</text>
</comment>
<comment type="subcellular location">
    <subcellularLocation>
        <location evidence="1">Nucleus</location>
    </subcellularLocation>
</comment>
<dbReference type="GO" id="GO:0003700">
    <property type="term" value="F:DNA-binding transcription factor activity"/>
    <property type="evidence" value="ECO:0007669"/>
    <property type="project" value="InterPro"/>
</dbReference>
<evidence type="ECO:0000313" key="15">
    <source>
        <dbReference type="Proteomes" id="UP000233551"/>
    </source>
</evidence>
<dbReference type="PANTHER" id="PTHR43874">
    <property type="entry name" value="TWO-COMPONENT RESPONSE REGULATOR"/>
    <property type="match status" value="1"/>
</dbReference>
<evidence type="ECO:0000256" key="5">
    <source>
        <dbReference type="ARBA" id="ARBA00023012"/>
    </source>
</evidence>
<reference evidence="14 15" key="1">
    <citation type="submission" date="2017-11" db="EMBL/GenBank/DDBJ databases">
        <title>De-novo sequencing of pomegranate (Punica granatum L.) genome.</title>
        <authorList>
            <person name="Akparov Z."/>
            <person name="Amiraslanov A."/>
            <person name="Hajiyeva S."/>
            <person name="Abbasov M."/>
            <person name="Kaur K."/>
            <person name="Hamwieh A."/>
            <person name="Solovyev V."/>
            <person name="Salamov A."/>
            <person name="Braich B."/>
            <person name="Kosarev P."/>
            <person name="Mahmoud A."/>
            <person name="Hajiyev E."/>
            <person name="Babayeva S."/>
            <person name="Izzatullayeva V."/>
            <person name="Mammadov A."/>
            <person name="Mammadov A."/>
            <person name="Sharifova S."/>
            <person name="Ojaghi J."/>
            <person name="Eynullazada K."/>
            <person name="Bayramov B."/>
            <person name="Abdulazimova A."/>
            <person name="Shahmuradov I."/>
        </authorList>
    </citation>
    <scope>NUCLEOTIDE SEQUENCE [LARGE SCALE GENOMIC DNA]</scope>
    <source>
        <strain evidence="15">cv. AG2017</strain>
        <tissue evidence="14">Leaf</tissue>
    </source>
</reference>
<dbReference type="Pfam" id="PF00072">
    <property type="entry name" value="Response_reg"/>
    <property type="match status" value="1"/>
</dbReference>
<dbReference type="InterPro" id="IPR009057">
    <property type="entry name" value="Homeodomain-like_sf"/>
</dbReference>
<dbReference type="FunFam" id="1.10.10.60:FF:000007">
    <property type="entry name" value="Two-component response regulator"/>
    <property type="match status" value="1"/>
</dbReference>
<dbReference type="EMBL" id="PGOL01001939">
    <property type="protein sequence ID" value="PKI52317.1"/>
    <property type="molecule type" value="Genomic_DNA"/>
</dbReference>
<dbReference type="InterPro" id="IPR006447">
    <property type="entry name" value="Myb_dom_plants"/>
</dbReference>
<dbReference type="GO" id="GO:0003677">
    <property type="term" value="F:DNA binding"/>
    <property type="evidence" value="ECO:0007669"/>
    <property type="project" value="UniProtKB-KW"/>
</dbReference>
<evidence type="ECO:0000256" key="3">
    <source>
        <dbReference type="ARBA" id="ARBA00022553"/>
    </source>
</evidence>
<keyword evidence="8" id="KW-0010">Activator</keyword>
<dbReference type="STRING" id="22663.A0A2I0J7V3"/>
<dbReference type="Pfam" id="PF00249">
    <property type="entry name" value="Myb_DNA-binding"/>
    <property type="match status" value="1"/>
</dbReference>
<feature type="compositionally biased region" description="Polar residues" evidence="12">
    <location>
        <begin position="653"/>
        <end position="674"/>
    </location>
</feature>
<dbReference type="SUPFAM" id="SSF52172">
    <property type="entry name" value="CheY-like"/>
    <property type="match status" value="1"/>
</dbReference>
<feature type="domain" description="Response regulatory" evidence="13">
    <location>
        <begin position="26"/>
        <end position="141"/>
    </location>
</feature>
<keyword evidence="7" id="KW-0238">DNA-binding</keyword>
<gene>
    <name evidence="14" type="ORF">CRG98_027243</name>
</gene>
<dbReference type="AlphaFoldDB" id="A0A2I0J7V3"/>
<dbReference type="PANTHER" id="PTHR43874:SF205">
    <property type="entry name" value="TWO-COMPONENT RESPONSE REGULATOR ORR23"/>
    <property type="match status" value="1"/>
</dbReference>
<dbReference type="InterPro" id="IPR017053">
    <property type="entry name" value="Response_reg_B-typ_pln"/>
</dbReference>
<evidence type="ECO:0000256" key="12">
    <source>
        <dbReference type="SAM" id="MobiDB-lite"/>
    </source>
</evidence>
<evidence type="ECO:0000256" key="1">
    <source>
        <dbReference type="ARBA" id="ARBA00004123"/>
    </source>
</evidence>
<dbReference type="PIRSF" id="PIRSF036392">
    <property type="entry name" value="RR_ARR_type-B"/>
    <property type="match status" value="1"/>
</dbReference>
<dbReference type="Gene3D" id="1.10.10.60">
    <property type="entry name" value="Homeodomain-like"/>
    <property type="match status" value="1"/>
</dbReference>
<evidence type="ECO:0000256" key="8">
    <source>
        <dbReference type="ARBA" id="ARBA00023159"/>
    </source>
</evidence>
<evidence type="ECO:0000256" key="11">
    <source>
        <dbReference type="PROSITE-ProRule" id="PRU00169"/>
    </source>
</evidence>
<dbReference type="GO" id="GO:0000160">
    <property type="term" value="P:phosphorelay signal transduction system"/>
    <property type="evidence" value="ECO:0007669"/>
    <property type="project" value="UniProtKB-KW"/>
</dbReference>
<evidence type="ECO:0000256" key="2">
    <source>
        <dbReference type="ARBA" id="ARBA00006015"/>
    </source>
</evidence>
<evidence type="ECO:0000313" key="14">
    <source>
        <dbReference type="EMBL" id="PKI52317.1"/>
    </source>
</evidence>
<feature type="compositionally biased region" description="Basic and acidic residues" evidence="12">
    <location>
        <begin position="147"/>
        <end position="161"/>
    </location>
</feature>
<dbReference type="PROSITE" id="PS50110">
    <property type="entry name" value="RESPONSE_REGULATORY"/>
    <property type="match status" value="1"/>
</dbReference>
<feature type="region of interest" description="Disordered" evidence="12">
    <location>
        <begin position="653"/>
        <end position="679"/>
    </location>
</feature>
<dbReference type="InterPro" id="IPR001789">
    <property type="entry name" value="Sig_transdc_resp-reg_receiver"/>
</dbReference>
<keyword evidence="9" id="KW-0804">Transcription</keyword>
<comment type="caution">
    <text evidence="14">The sequence shown here is derived from an EMBL/GenBank/DDBJ whole genome shotgun (WGS) entry which is preliminary data.</text>
</comment>
<dbReference type="GO" id="GO:0005634">
    <property type="term" value="C:nucleus"/>
    <property type="evidence" value="ECO:0007669"/>
    <property type="project" value="UniProtKB-SubCell"/>
</dbReference>
<keyword evidence="10" id="KW-0539">Nucleus</keyword>
<evidence type="ECO:0000259" key="13">
    <source>
        <dbReference type="PROSITE" id="PS50110"/>
    </source>
</evidence>
<evidence type="ECO:0000256" key="10">
    <source>
        <dbReference type="ARBA" id="ARBA00023242"/>
    </source>
</evidence>
<dbReference type="InterPro" id="IPR045279">
    <property type="entry name" value="ARR-like"/>
</dbReference>
<keyword evidence="3 11" id="KW-0597">Phosphoprotein</keyword>
<evidence type="ECO:0000256" key="6">
    <source>
        <dbReference type="ARBA" id="ARBA00023015"/>
    </source>
</evidence>
<feature type="region of interest" description="Disordered" evidence="12">
    <location>
        <begin position="144"/>
        <end position="214"/>
    </location>
</feature>
<evidence type="ECO:0000256" key="7">
    <source>
        <dbReference type="ARBA" id="ARBA00023125"/>
    </source>
</evidence>
<feature type="modified residue" description="4-aspartylphosphate" evidence="11">
    <location>
        <position position="77"/>
    </location>
</feature>
<organism evidence="14 15">
    <name type="scientific">Punica granatum</name>
    <name type="common">Pomegranate</name>
    <dbReference type="NCBI Taxonomy" id="22663"/>
    <lineage>
        <taxon>Eukaryota</taxon>
        <taxon>Viridiplantae</taxon>
        <taxon>Streptophyta</taxon>
        <taxon>Embryophyta</taxon>
        <taxon>Tracheophyta</taxon>
        <taxon>Spermatophyta</taxon>
        <taxon>Magnoliopsida</taxon>
        <taxon>eudicotyledons</taxon>
        <taxon>Gunneridae</taxon>
        <taxon>Pentapetalae</taxon>
        <taxon>rosids</taxon>
        <taxon>malvids</taxon>
        <taxon>Myrtales</taxon>
        <taxon>Lythraceae</taxon>
        <taxon>Punica</taxon>
    </lineage>
</organism>
<feature type="compositionally biased region" description="Basic and acidic residues" evidence="12">
    <location>
        <begin position="200"/>
        <end position="210"/>
    </location>
</feature>
<keyword evidence="5" id="KW-0902">Two-component regulatory system</keyword>
<keyword evidence="4" id="KW-0932">Cytokinin signaling pathway</keyword>
<dbReference type="CDD" id="cd17584">
    <property type="entry name" value="REC_typeB_ARR-like"/>
    <property type="match status" value="1"/>
</dbReference>
<dbReference type="Proteomes" id="UP000233551">
    <property type="component" value="Unassembled WGS sequence"/>
</dbReference>
<dbReference type="Gene3D" id="3.40.50.2300">
    <property type="match status" value="1"/>
</dbReference>
<keyword evidence="6" id="KW-0805">Transcription regulation</keyword>
<evidence type="ECO:0000256" key="9">
    <source>
        <dbReference type="ARBA" id="ARBA00023163"/>
    </source>
</evidence>
<dbReference type="InterPro" id="IPR001005">
    <property type="entry name" value="SANT/Myb"/>
</dbReference>
<dbReference type="InterPro" id="IPR011006">
    <property type="entry name" value="CheY-like_superfamily"/>
</dbReference>
<dbReference type="SUPFAM" id="SSF46689">
    <property type="entry name" value="Homeodomain-like"/>
    <property type="match status" value="1"/>
</dbReference>
<dbReference type="GO" id="GO:0009736">
    <property type="term" value="P:cytokinin-activated signaling pathway"/>
    <property type="evidence" value="ECO:0007669"/>
    <property type="project" value="UniProtKB-KW"/>
</dbReference>
<name>A0A2I0J7V3_PUNGR</name>
<dbReference type="NCBIfam" id="TIGR01557">
    <property type="entry name" value="myb_SHAQKYF"/>
    <property type="match status" value="1"/>
</dbReference>